<keyword evidence="2 5" id="KW-1133">Transmembrane helix</keyword>
<dbReference type="EMBL" id="SLZW01000005">
    <property type="protein sequence ID" value="TCS62635.1"/>
    <property type="molecule type" value="Genomic_DNA"/>
</dbReference>
<evidence type="ECO:0000256" key="3">
    <source>
        <dbReference type="ARBA" id="ARBA00023136"/>
    </source>
</evidence>
<feature type="transmembrane region" description="Helical" evidence="5">
    <location>
        <begin position="176"/>
        <end position="201"/>
    </location>
</feature>
<name>A0A4R3JBG4_9PROT</name>
<dbReference type="InterPro" id="IPR047200">
    <property type="entry name" value="MFS_YcaD-like"/>
</dbReference>
<evidence type="ECO:0000256" key="5">
    <source>
        <dbReference type="SAM" id="Phobius"/>
    </source>
</evidence>
<evidence type="ECO:0000313" key="8">
    <source>
        <dbReference type="Proteomes" id="UP000295304"/>
    </source>
</evidence>
<feature type="transmembrane region" description="Helical" evidence="5">
    <location>
        <begin position="115"/>
        <end position="136"/>
    </location>
</feature>
<feature type="transmembrane region" description="Helical" evidence="5">
    <location>
        <begin position="21"/>
        <end position="39"/>
    </location>
</feature>
<dbReference type="PROSITE" id="PS50850">
    <property type="entry name" value="MFS"/>
    <property type="match status" value="1"/>
</dbReference>
<organism evidence="7 8">
    <name type="scientific">Varunaivibrio sulfuroxidans</name>
    <dbReference type="NCBI Taxonomy" id="1773489"/>
    <lineage>
        <taxon>Bacteria</taxon>
        <taxon>Pseudomonadati</taxon>
        <taxon>Pseudomonadota</taxon>
        <taxon>Alphaproteobacteria</taxon>
        <taxon>Rhodospirillales</taxon>
        <taxon>Magnetovibrionaceae</taxon>
        <taxon>Varunaivibrio</taxon>
    </lineage>
</organism>
<protein>
    <submittedName>
        <fullName evidence="7">Putative MFS family arabinose efflux permease</fullName>
    </submittedName>
</protein>
<feature type="transmembrane region" description="Helical" evidence="5">
    <location>
        <begin position="338"/>
        <end position="364"/>
    </location>
</feature>
<keyword evidence="8" id="KW-1185">Reference proteome</keyword>
<reference evidence="7 8" key="1">
    <citation type="submission" date="2019-03" db="EMBL/GenBank/DDBJ databases">
        <title>Genomic Encyclopedia of Type Strains, Phase IV (KMG-IV): sequencing the most valuable type-strain genomes for metagenomic binning, comparative biology and taxonomic classification.</title>
        <authorList>
            <person name="Goeker M."/>
        </authorList>
    </citation>
    <scope>NUCLEOTIDE SEQUENCE [LARGE SCALE GENOMIC DNA]</scope>
    <source>
        <strain evidence="7 8">DSM 101688</strain>
    </source>
</reference>
<feature type="domain" description="Major facilitator superfamily (MFS) profile" evidence="6">
    <location>
        <begin position="204"/>
        <end position="438"/>
    </location>
</feature>
<evidence type="ECO:0000256" key="2">
    <source>
        <dbReference type="ARBA" id="ARBA00022989"/>
    </source>
</evidence>
<dbReference type="GO" id="GO:0022857">
    <property type="term" value="F:transmembrane transporter activity"/>
    <property type="evidence" value="ECO:0007669"/>
    <property type="project" value="InterPro"/>
</dbReference>
<dbReference type="PANTHER" id="PTHR23521">
    <property type="entry name" value="TRANSPORTER MFS SUPERFAMILY"/>
    <property type="match status" value="1"/>
</dbReference>
<evidence type="ECO:0000313" key="7">
    <source>
        <dbReference type="EMBL" id="TCS62635.1"/>
    </source>
</evidence>
<dbReference type="Proteomes" id="UP000295304">
    <property type="component" value="Unassembled WGS sequence"/>
</dbReference>
<dbReference type="CDD" id="cd17477">
    <property type="entry name" value="MFS_YcaD_like"/>
    <property type="match status" value="1"/>
</dbReference>
<evidence type="ECO:0000256" key="4">
    <source>
        <dbReference type="SAM" id="MobiDB-lite"/>
    </source>
</evidence>
<dbReference type="InterPro" id="IPR036259">
    <property type="entry name" value="MFS_trans_sf"/>
</dbReference>
<dbReference type="Pfam" id="PF07690">
    <property type="entry name" value="MFS_1"/>
    <property type="match status" value="1"/>
</dbReference>
<sequence>MITERDAQKYESRFHMSANATLIRIFALLLGAGALNLGLGLQATLLGVRAGIEGFSTNAIGFVMSAYYVGFIAGTFLSPKLINRVGHIRTFSALASLASAVALCYILFVDPISWMVFRAITGICFAGLAMATESWLNEKSTNINRGTVLSVYMVVILSATAGGQMLLNLAEPGGHLLFVLVSIVISVALVPVALTTSAMPVQIHTTRMSLGRLFGRTPVGVIGCIGAGVVIGSFWSLGAVYAHAIGLSTLKISIFMTLVIGGGVISQFPLGRLSDHHDRRYIIFGLSVCIAVVGFLIAVLNLGLVGLFVLASLYGAMILPLYGLAIAHANDLMEPEEFVPASAALLLLYGIGAATGPILAAVAMSHAGPGGLFLSSATVAVILAAFVAFRIRKKSILPTQTQSDFVPAPRTTSVIYEMDPRSESDDEAPEGTPEVTPP</sequence>
<feature type="transmembrane region" description="Helical" evidence="5">
    <location>
        <begin position="59"/>
        <end position="78"/>
    </location>
</feature>
<dbReference type="Gene3D" id="1.20.1250.20">
    <property type="entry name" value="MFS general substrate transporter like domains"/>
    <property type="match status" value="2"/>
</dbReference>
<dbReference type="InterPro" id="IPR020846">
    <property type="entry name" value="MFS_dom"/>
</dbReference>
<keyword evidence="1 5" id="KW-0812">Transmembrane</keyword>
<keyword evidence="3 5" id="KW-0472">Membrane</keyword>
<evidence type="ECO:0000256" key="1">
    <source>
        <dbReference type="ARBA" id="ARBA00022692"/>
    </source>
</evidence>
<accession>A0A4R3JBG4</accession>
<dbReference type="OrthoDB" id="9810614at2"/>
<dbReference type="InterPro" id="IPR011701">
    <property type="entry name" value="MFS"/>
</dbReference>
<feature type="transmembrane region" description="Helical" evidence="5">
    <location>
        <begin position="90"/>
        <end position="109"/>
    </location>
</feature>
<feature type="transmembrane region" description="Helical" evidence="5">
    <location>
        <begin position="370"/>
        <end position="389"/>
    </location>
</feature>
<dbReference type="RefSeq" id="WP_132939078.1">
    <property type="nucleotide sequence ID" value="NZ_CP119676.1"/>
</dbReference>
<proteinExistence type="predicted"/>
<dbReference type="SUPFAM" id="SSF103473">
    <property type="entry name" value="MFS general substrate transporter"/>
    <property type="match status" value="1"/>
</dbReference>
<comment type="caution">
    <text evidence="7">The sequence shown here is derived from an EMBL/GenBank/DDBJ whole genome shotgun (WGS) entry which is preliminary data.</text>
</comment>
<dbReference type="GO" id="GO:0005886">
    <property type="term" value="C:plasma membrane"/>
    <property type="evidence" value="ECO:0007669"/>
    <property type="project" value="TreeGrafter"/>
</dbReference>
<feature type="transmembrane region" description="Helical" evidence="5">
    <location>
        <begin position="213"/>
        <end position="235"/>
    </location>
</feature>
<dbReference type="PANTHER" id="PTHR23521:SF3">
    <property type="entry name" value="MFS TRANSPORTER"/>
    <property type="match status" value="1"/>
</dbReference>
<dbReference type="AlphaFoldDB" id="A0A4R3JBG4"/>
<gene>
    <name evidence="7" type="ORF">EDD55_105183</name>
</gene>
<feature type="region of interest" description="Disordered" evidence="4">
    <location>
        <begin position="416"/>
        <end position="438"/>
    </location>
</feature>
<feature type="transmembrane region" description="Helical" evidence="5">
    <location>
        <begin position="281"/>
        <end position="300"/>
    </location>
</feature>
<feature type="transmembrane region" description="Helical" evidence="5">
    <location>
        <begin position="148"/>
        <end position="170"/>
    </location>
</feature>
<feature type="transmembrane region" description="Helical" evidence="5">
    <location>
        <begin position="306"/>
        <end position="326"/>
    </location>
</feature>
<evidence type="ECO:0000259" key="6">
    <source>
        <dbReference type="PROSITE" id="PS50850"/>
    </source>
</evidence>